<dbReference type="PANTHER" id="PTHR43572">
    <property type="entry name" value="CHAPERONE PROTEIN CLPD, CHLOROPLASTIC"/>
    <property type="match status" value="1"/>
</dbReference>
<dbReference type="STRING" id="4540.A0A3L6PY46"/>
<sequence>MAAASPAPSNSDQRCSTRRIPYPILLAAAAASIRSDRGGAIQMSKRMKPAALRGGGVRGAGAHPLQCRALELCFSVALDRLPAAASAASAAAQGTGPPVSNALVPALKRAQAQQRRGCPEAAQQLLLTKVELEQPLLAIMREASFSSAVKSTIEQSLSSPSPAAPSASAAAPTLVGTTPLSPVPLCSLALAPAMPTSTRAWRPPQASAPVLDVMLKPARRNPVLVGDAGPDAVLKEAVRRIPTAGSPALAGAKVLPLEALAGHEWEKRDIGRRNVLTSHNCHNYKKPIGRVCAFDPNCMVLDNMRKKSKKKDLTVKSRFISIR</sequence>
<comment type="caution">
    <text evidence="1">The sequence shown here is derived from an EMBL/GenBank/DDBJ whole genome shotgun (WGS) entry which is preliminary data.</text>
</comment>
<dbReference type="EMBL" id="PQIB02000015">
    <property type="protein sequence ID" value="RLM66588.1"/>
    <property type="molecule type" value="Genomic_DNA"/>
</dbReference>
<dbReference type="InterPro" id="IPR051650">
    <property type="entry name" value="SL_signaling_regulator"/>
</dbReference>
<gene>
    <name evidence="1" type="ORF">C2845_PM16G04090</name>
</gene>
<proteinExistence type="predicted"/>
<dbReference type="PANTHER" id="PTHR43572:SF13">
    <property type="entry name" value="PROTEIN SUPPRESSOR OF MAX2 1"/>
    <property type="match status" value="1"/>
</dbReference>
<keyword evidence="2" id="KW-1185">Reference proteome</keyword>
<protein>
    <submittedName>
        <fullName evidence="1">Uncharacterized protein</fullName>
    </submittedName>
</protein>
<evidence type="ECO:0000313" key="1">
    <source>
        <dbReference type="EMBL" id="RLM66588.1"/>
    </source>
</evidence>
<dbReference type="AlphaFoldDB" id="A0A3L6PY46"/>
<reference evidence="2" key="1">
    <citation type="journal article" date="2019" name="Nat. Commun.">
        <title>The genome of broomcorn millet.</title>
        <authorList>
            <person name="Zou C."/>
            <person name="Miki D."/>
            <person name="Li D."/>
            <person name="Tang Q."/>
            <person name="Xiao L."/>
            <person name="Rajput S."/>
            <person name="Deng P."/>
            <person name="Jia W."/>
            <person name="Huang R."/>
            <person name="Zhang M."/>
            <person name="Sun Y."/>
            <person name="Hu J."/>
            <person name="Fu X."/>
            <person name="Schnable P.S."/>
            <person name="Li F."/>
            <person name="Zhang H."/>
            <person name="Feng B."/>
            <person name="Zhu X."/>
            <person name="Liu R."/>
            <person name="Schnable J.C."/>
            <person name="Zhu J.-K."/>
            <person name="Zhang H."/>
        </authorList>
    </citation>
    <scope>NUCLEOTIDE SEQUENCE [LARGE SCALE GENOMIC DNA]</scope>
</reference>
<dbReference type="Proteomes" id="UP000275267">
    <property type="component" value="Unassembled WGS sequence"/>
</dbReference>
<organism evidence="1 2">
    <name type="scientific">Panicum miliaceum</name>
    <name type="common">Proso millet</name>
    <name type="synonym">Broomcorn millet</name>
    <dbReference type="NCBI Taxonomy" id="4540"/>
    <lineage>
        <taxon>Eukaryota</taxon>
        <taxon>Viridiplantae</taxon>
        <taxon>Streptophyta</taxon>
        <taxon>Embryophyta</taxon>
        <taxon>Tracheophyta</taxon>
        <taxon>Spermatophyta</taxon>
        <taxon>Magnoliopsida</taxon>
        <taxon>Liliopsida</taxon>
        <taxon>Poales</taxon>
        <taxon>Poaceae</taxon>
        <taxon>PACMAD clade</taxon>
        <taxon>Panicoideae</taxon>
        <taxon>Panicodae</taxon>
        <taxon>Paniceae</taxon>
        <taxon>Panicinae</taxon>
        <taxon>Panicum</taxon>
        <taxon>Panicum sect. Panicum</taxon>
    </lineage>
</organism>
<name>A0A3L6PY46_PANMI</name>
<dbReference type="OrthoDB" id="1929681at2759"/>
<dbReference type="InterPro" id="IPR036628">
    <property type="entry name" value="Clp_N_dom_sf"/>
</dbReference>
<accession>A0A3L6PY46</accession>
<evidence type="ECO:0000313" key="2">
    <source>
        <dbReference type="Proteomes" id="UP000275267"/>
    </source>
</evidence>
<dbReference type="Gene3D" id="1.10.1780.10">
    <property type="entry name" value="Clp, N-terminal domain"/>
    <property type="match status" value="1"/>
</dbReference>